<proteinExistence type="inferred from homology"/>
<evidence type="ECO:0000256" key="1">
    <source>
        <dbReference type="ARBA" id="ARBA00007031"/>
    </source>
</evidence>
<protein>
    <submittedName>
        <fullName evidence="2">MucR family transcriptional regulator</fullName>
    </submittedName>
</protein>
<evidence type="ECO:0000313" key="3">
    <source>
        <dbReference type="Proteomes" id="UP001596053"/>
    </source>
</evidence>
<dbReference type="Proteomes" id="UP001596053">
    <property type="component" value="Unassembled WGS sequence"/>
</dbReference>
<comment type="caution">
    <text evidence="2">The sequence shown here is derived from an EMBL/GenBank/DDBJ whole genome shotgun (WGS) entry which is preliminary data.</text>
</comment>
<accession>A0ABW0J1M7</accession>
<evidence type="ECO:0000313" key="2">
    <source>
        <dbReference type="EMBL" id="MFC5423756.1"/>
    </source>
</evidence>
<reference evidence="3" key="1">
    <citation type="journal article" date="2019" name="Int. J. Syst. Evol. Microbiol.">
        <title>The Global Catalogue of Microorganisms (GCM) 10K type strain sequencing project: providing services to taxonomists for standard genome sequencing and annotation.</title>
        <authorList>
            <consortium name="The Broad Institute Genomics Platform"/>
            <consortium name="The Broad Institute Genome Sequencing Center for Infectious Disease"/>
            <person name="Wu L."/>
            <person name="Ma J."/>
        </authorList>
    </citation>
    <scope>NUCLEOTIDE SEQUENCE [LARGE SCALE GENOMIC DNA]</scope>
    <source>
        <strain evidence="3">NCAIM B.01391</strain>
    </source>
</reference>
<comment type="similarity">
    <text evidence="1">Belongs to the ros/MucR family.</text>
</comment>
<sequence length="137" mass="15336">MVDHFARIVVAFVSHNSVTPASLPSLIQDAHSALRNLRTGAQTPASEDAHVPAVAIKKSIHPDFLICLEDGKPRKLLKRYLRTVHNLTPDAYRAKWGLPADYPMVAPAYAEMRSQMAKENGLGNFRDPAAKRRRRRI</sequence>
<dbReference type="RefSeq" id="WP_377801813.1">
    <property type="nucleotide sequence ID" value="NZ_JBHSLW010000104.1"/>
</dbReference>
<organism evidence="2 3">
    <name type="scientific">Bosea eneae</name>
    <dbReference type="NCBI Taxonomy" id="151454"/>
    <lineage>
        <taxon>Bacteria</taxon>
        <taxon>Pseudomonadati</taxon>
        <taxon>Pseudomonadota</taxon>
        <taxon>Alphaproteobacteria</taxon>
        <taxon>Hyphomicrobiales</taxon>
        <taxon>Boseaceae</taxon>
        <taxon>Bosea</taxon>
    </lineage>
</organism>
<keyword evidence="3" id="KW-1185">Reference proteome</keyword>
<dbReference type="InterPro" id="IPR041920">
    <property type="entry name" value="ROS/MUCR_sf"/>
</dbReference>
<name>A0ABW0J1M7_9HYPH</name>
<dbReference type="Gene3D" id="1.10.10.1550">
    <property type="entry name" value="ROS/MUCR transcriptional regulator protein"/>
    <property type="match status" value="1"/>
</dbReference>
<dbReference type="EMBL" id="JBHSLW010000104">
    <property type="protein sequence ID" value="MFC5423756.1"/>
    <property type="molecule type" value="Genomic_DNA"/>
</dbReference>
<dbReference type="Pfam" id="PF05443">
    <property type="entry name" value="ROS_MUCR"/>
    <property type="match status" value="1"/>
</dbReference>
<dbReference type="InterPro" id="IPR008807">
    <property type="entry name" value="ROS_MUCR"/>
</dbReference>
<gene>
    <name evidence="2" type="ORF">ACFPOB_29935</name>
</gene>